<sequence length="541" mass="57452">MAEVDASVSRDSGLGSVSRLLQSREVGAILAVSVLLILGTLVRADVFLSTDNMVGIVRNTAVTAIIGYGMTLLMVSGEFDLSVGSLMAVCGALVATMYGTGYPILFVVLLVLLFAALYGLFQGLMITKLGLPSLIVTIGTLTLLRGANLVILQGQTATISSDNYPDLLFYIGGVAELASGPALIQQFPIQIVWTILFLVLGYYVLNRTAFGYRSMFTGGSQESASRTGIKTDHIKIINFMLVALLAAFAGIGQLAFTQAVSPSTGQGTELIVIASVVIGGTNLFGGEGSMPGTFLGALVFALTQNILVLAGLGVRLFQVFTGIFIISAVLIEVLSRDVRAEHLTNGYIEPLTDLVSDAESFFEYVRSDVQGIDEPLMFATVGTIILTLVTLVVMTVVDVMVGWGFSFAIVSPGVAALGTLPLVMFMMMAGLILLSTVFLHAGVKTIGTRRDFDTTLQGVIYSFSPAVLLFIPVLLSGWDFIAPLVIGVAALVFLPTLYLLYRSTQVLHEFSGRNAALSVAMMVILWALVVAFTLTQISTIN</sequence>
<feature type="transmembrane region" description="Helical" evidence="6">
    <location>
        <begin position="236"/>
        <end position="256"/>
    </location>
</feature>
<dbReference type="CDD" id="cd06579">
    <property type="entry name" value="TM_PBP1_transp_AraH_like"/>
    <property type="match status" value="1"/>
</dbReference>
<feature type="transmembrane region" description="Helical" evidence="6">
    <location>
        <begin position="455"/>
        <end position="475"/>
    </location>
</feature>
<organism evidence="8 9">
    <name type="scientific">Haloarcula mannanilytica</name>
    <dbReference type="NCBI Taxonomy" id="2509225"/>
    <lineage>
        <taxon>Archaea</taxon>
        <taxon>Methanobacteriati</taxon>
        <taxon>Methanobacteriota</taxon>
        <taxon>Stenosarchaea group</taxon>
        <taxon>Halobacteria</taxon>
        <taxon>Halobacteriales</taxon>
        <taxon>Haloarculaceae</taxon>
        <taxon>Haloarcula</taxon>
    </lineage>
</organism>
<reference evidence="8 9" key="1">
    <citation type="submission" date="2019-02" db="EMBL/GenBank/DDBJ databases">
        <title>Haloarcula mannanilyticum sp. nov., a mannan degrading haloarchaeon isolated from commercial salt.</title>
        <authorList>
            <person name="Enomoto S."/>
            <person name="Shimane Y."/>
            <person name="Kamekura M."/>
            <person name="Ito T."/>
            <person name="Moriya O."/>
            <person name="Ihara K."/>
            <person name="Takahashi-Ando N."/>
            <person name="Fukushima Y."/>
            <person name="Yoshida Y."/>
            <person name="Usama R."/>
            <person name="Takai K."/>
            <person name="Minegishi H."/>
        </authorList>
    </citation>
    <scope>NUCLEOTIDE SEQUENCE [LARGE SCALE GENOMIC DNA]</scope>
    <source>
        <strain evidence="8 9">MD130-1</strain>
    </source>
</reference>
<evidence type="ECO:0000256" key="2">
    <source>
        <dbReference type="ARBA" id="ARBA00022475"/>
    </source>
</evidence>
<feature type="transmembrane region" description="Helical" evidence="6">
    <location>
        <begin position="133"/>
        <end position="152"/>
    </location>
</feature>
<dbReference type="GO" id="GO:0022857">
    <property type="term" value="F:transmembrane transporter activity"/>
    <property type="evidence" value="ECO:0007669"/>
    <property type="project" value="InterPro"/>
</dbReference>
<dbReference type="PANTHER" id="PTHR32196">
    <property type="entry name" value="ABC TRANSPORTER PERMEASE PROTEIN YPHD-RELATED-RELATED"/>
    <property type="match status" value="1"/>
</dbReference>
<dbReference type="GO" id="GO:0005886">
    <property type="term" value="C:plasma membrane"/>
    <property type="evidence" value="ECO:0007669"/>
    <property type="project" value="UniProtKB-SubCell"/>
</dbReference>
<evidence type="ECO:0000256" key="5">
    <source>
        <dbReference type="ARBA" id="ARBA00023136"/>
    </source>
</evidence>
<accession>A0A4C2ERA6</accession>
<proteinExistence type="predicted"/>
<feature type="transmembrane region" description="Helical" evidence="6">
    <location>
        <begin position="316"/>
        <end position="334"/>
    </location>
</feature>
<evidence type="ECO:0000313" key="8">
    <source>
        <dbReference type="EMBL" id="GCF16040.1"/>
    </source>
</evidence>
<feature type="transmembrane region" description="Helical" evidence="6">
    <location>
        <begin position="26"/>
        <end position="44"/>
    </location>
</feature>
<dbReference type="Pfam" id="PF04893">
    <property type="entry name" value="Yip1"/>
    <property type="match status" value="1"/>
</dbReference>
<feature type="transmembrane region" description="Helical" evidence="6">
    <location>
        <begin position="513"/>
        <end position="534"/>
    </location>
</feature>
<dbReference type="InterPro" id="IPR001851">
    <property type="entry name" value="ABC_transp_permease"/>
</dbReference>
<keyword evidence="2" id="KW-1003">Cell membrane</keyword>
<feature type="transmembrane region" description="Helical" evidence="6">
    <location>
        <begin position="481"/>
        <end position="501"/>
    </location>
</feature>
<keyword evidence="4 6" id="KW-1133">Transmembrane helix</keyword>
<feature type="transmembrane region" description="Helical" evidence="6">
    <location>
        <begin position="187"/>
        <end position="205"/>
    </location>
</feature>
<evidence type="ECO:0000313" key="9">
    <source>
        <dbReference type="Proteomes" id="UP000304382"/>
    </source>
</evidence>
<feature type="transmembrane region" description="Helical" evidence="6">
    <location>
        <begin position="423"/>
        <end position="443"/>
    </location>
</feature>
<protein>
    <recommendedName>
        <fullName evidence="7">Yip1 domain-containing protein</fullName>
    </recommendedName>
</protein>
<feature type="transmembrane region" description="Helical" evidence="6">
    <location>
        <begin position="268"/>
        <end position="285"/>
    </location>
</feature>
<feature type="transmembrane region" description="Helical" evidence="6">
    <location>
        <begin position="56"/>
        <end position="74"/>
    </location>
</feature>
<keyword evidence="9" id="KW-1185">Reference proteome</keyword>
<dbReference type="Proteomes" id="UP000304382">
    <property type="component" value="Unassembled WGS sequence"/>
</dbReference>
<feature type="transmembrane region" description="Helical" evidence="6">
    <location>
        <begin position="104"/>
        <end position="121"/>
    </location>
</feature>
<comment type="subcellular location">
    <subcellularLocation>
        <location evidence="1">Cell membrane</location>
        <topology evidence="1">Multi-pass membrane protein</topology>
    </subcellularLocation>
</comment>
<dbReference type="InterPro" id="IPR006977">
    <property type="entry name" value="Yip1_dom"/>
</dbReference>
<feature type="domain" description="Yip1" evidence="7">
    <location>
        <begin position="360"/>
        <end position="531"/>
    </location>
</feature>
<feature type="transmembrane region" description="Helical" evidence="6">
    <location>
        <begin position="292"/>
        <end position="310"/>
    </location>
</feature>
<name>A0A4C2ERA6_9EURY</name>
<keyword evidence="5 6" id="KW-0472">Membrane</keyword>
<comment type="caution">
    <text evidence="8">The sequence shown here is derived from an EMBL/GenBank/DDBJ whole genome shotgun (WGS) entry which is preliminary data.</text>
</comment>
<dbReference type="EMBL" id="BIXZ01000014">
    <property type="protein sequence ID" value="GCF16040.1"/>
    <property type="molecule type" value="Genomic_DNA"/>
</dbReference>
<dbReference type="Pfam" id="PF02653">
    <property type="entry name" value="BPD_transp_2"/>
    <property type="match status" value="1"/>
</dbReference>
<evidence type="ECO:0000259" key="7">
    <source>
        <dbReference type="Pfam" id="PF04893"/>
    </source>
</evidence>
<gene>
    <name evidence="8" type="ORF">Harman_39750</name>
</gene>
<evidence type="ECO:0000256" key="1">
    <source>
        <dbReference type="ARBA" id="ARBA00004651"/>
    </source>
</evidence>
<keyword evidence="3 6" id="KW-0812">Transmembrane</keyword>
<dbReference type="AlphaFoldDB" id="A0A4C2ERA6"/>
<feature type="transmembrane region" description="Helical" evidence="6">
    <location>
        <begin position="376"/>
        <end position="403"/>
    </location>
</feature>
<evidence type="ECO:0000256" key="3">
    <source>
        <dbReference type="ARBA" id="ARBA00022692"/>
    </source>
</evidence>
<evidence type="ECO:0000256" key="4">
    <source>
        <dbReference type="ARBA" id="ARBA00022989"/>
    </source>
</evidence>
<evidence type="ECO:0000256" key="6">
    <source>
        <dbReference type="SAM" id="Phobius"/>
    </source>
</evidence>